<dbReference type="Proteomes" id="UP000238823">
    <property type="component" value="Unassembled WGS sequence"/>
</dbReference>
<dbReference type="InterPro" id="IPR006531">
    <property type="entry name" value="Gp5/Vgr_OB"/>
</dbReference>
<dbReference type="Pfam" id="PF04717">
    <property type="entry name" value="Phage_base_V"/>
    <property type="match status" value="1"/>
</dbReference>
<evidence type="ECO:0000313" key="3">
    <source>
        <dbReference type="Proteomes" id="UP000238823"/>
    </source>
</evidence>
<organism evidence="2 3">
    <name type="scientific">Enhygromyxa salina</name>
    <dbReference type="NCBI Taxonomy" id="215803"/>
    <lineage>
        <taxon>Bacteria</taxon>
        <taxon>Pseudomonadati</taxon>
        <taxon>Myxococcota</taxon>
        <taxon>Polyangia</taxon>
        <taxon>Nannocystales</taxon>
        <taxon>Nannocystaceae</taxon>
        <taxon>Enhygromyxa</taxon>
    </lineage>
</organism>
<evidence type="ECO:0000259" key="1">
    <source>
        <dbReference type="Pfam" id="PF04717"/>
    </source>
</evidence>
<proteinExistence type="predicted"/>
<dbReference type="SUPFAM" id="SSF69255">
    <property type="entry name" value="gp5 N-terminal domain-like"/>
    <property type="match status" value="1"/>
</dbReference>
<name>A0A2S9XIG1_9BACT</name>
<dbReference type="Gene3D" id="2.40.50.230">
    <property type="entry name" value="Gp5 N-terminal domain"/>
    <property type="match status" value="1"/>
</dbReference>
<dbReference type="OrthoDB" id="9762420at2"/>
<dbReference type="AlphaFoldDB" id="A0A2S9XIG1"/>
<dbReference type="RefSeq" id="WP_106094909.1">
    <property type="nucleotide sequence ID" value="NZ_PVNL01000155.1"/>
</dbReference>
<accession>A0A2S9XIG1</accession>
<gene>
    <name evidence="2" type="ORF">ENSA7_81570</name>
</gene>
<sequence length="176" mass="19487">MADVLDQLLRAFDGRHFGKYRGVVKNNTLDEYGRIQVTVSSVLDDKRVWAMPCVPYAGKDVGMLFLPENEANVWIEFEGGDLSYPIWSGCYWKKEDVAGIKQDAKLKQIKTQKLTITIDDEAGSIKIENASGTVLEINGGNITATANGEITNQVKTMKTKLNVIKFDVHDGAMSVT</sequence>
<feature type="domain" description="Gp5/Type VI secretion system Vgr protein OB-fold" evidence="1">
    <location>
        <begin position="21"/>
        <end position="92"/>
    </location>
</feature>
<evidence type="ECO:0000313" key="2">
    <source>
        <dbReference type="EMBL" id="PRP92668.1"/>
    </source>
</evidence>
<reference evidence="2 3" key="1">
    <citation type="submission" date="2018-03" db="EMBL/GenBank/DDBJ databases">
        <title>Draft Genome Sequences of the Obligatory Marine Myxobacteria Enhygromyxa salina SWB007.</title>
        <authorList>
            <person name="Poehlein A."/>
            <person name="Moghaddam J.A."/>
            <person name="Harms H."/>
            <person name="Alanjari M."/>
            <person name="Koenig G.M."/>
            <person name="Daniel R."/>
            <person name="Schaeberle T.F."/>
        </authorList>
    </citation>
    <scope>NUCLEOTIDE SEQUENCE [LARGE SCALE GENOMIC DNA]</scope>
    <source>
        <strain evidence="2 3">SWB007</strain>
    </source>
</reference>
<protein>
    <submittedName>
        <fullName evidence="2">Phage-related baseplate assembly protein</fullName>
    </submittedName>
</protein>
<dbReference type="EMBL" id="PVNL01000155">
    <property type="protein sequence ID" value="PRP92668.1"/>
    <property type="molecule type" value="Genomic_DNA"/>
</dbReference>
<dbReference type="InterPro" id="IPR037026">
    <property type="entry name" value="Vgr_OB-fold_dom_sf"/>
</dbReference>
<comment type="caution">
    <text evidence="2">The sequence shown here is derived from an EMBL/GenBank/DDBJ whole genome shotgun (WGS) entry which is preliminary data.</text>
</comment>